<organism evidence="2 3">
    <name type="scientific">Sinorhizobium kostiense</name>
    <dbReference type="NCBI Taxonomy" id="76747"/>
    <lineage>
        <taxon>Bacteria</taxon>
        <taxon>Pseudomonadati</taxon>
        <taxon>Pseudomonadota</taxon>
        <taxon>Alphaproteobacteria</taxon>
        <taxon>Hyphomicrobiales</taxon>
        <taxon>Rhizobiaceae</taxon>
        <taxon>Sinorhizobium/Ensifer group</taxon>
        <taxon>Sinorhizobium</taxon>
    </lineage>
</organism>
<evidence type="ECO:0000313" key="3">
    <source>
        <dbReference type="Proteomes" id="UP000730739"/>
    </source>
</evidence>
<keyword evidence="3" id="KW-1185">Reference proteome</keyword>
<dbReference type="SUPFAM" id="SSF47413">
    <property type="entry name" value="lambda repressor-like DNA-binding domains"/>
    <property type="match status" value="1"/>
</dbReference>
<proteinExistence type="predicted"/>
<accession>A0ABS4R1B8</accession>
<gene>
    <name evidence="2" type="ORF">J2Z31_002685</name>
</gene>
<name>A0ABS4R1B8_9HYPH</name>
<dbReference type="PROSITE" id="PS50943">
    <property type="entry name" value="HTH_CROC1"/>
    <property type="match status" value="1"/>
</dbReference>
<dbReference type="Gene3D" id="1.10.260.40">
    <property type="entry name" value="lambda repressor-like DNA-binding domains"/>
    <property type="match status" value="1"/>
</dbReference>
<dbReference type="Proteomes" id="UP000730739">
    <property type="component" value="Unassembled WGS sequence"/>
</dbReference>
<sequence length="262" mass="29036">MIIELTPEDVRAARALVQWSQDDLAKAAGVGVSTIADFEKAARKPIANNLAAIRHAFERVNIIFTLTGPAMYGAVVLYLMTDDDGALMVFRYRPEHAAAVQEIVSTFGTIDGDRVQLTIDQLVTPEMRSALDELVMRYGAAVPQLNRLKQKIGQVPDGKYFLLLPDAPASAKDRLALENYLHALNNPEAPPPKVASNDLFGPLLDLYDAKNPRTDRNTVIGTGKRPRTCRFCHRTANETSFKKVAHVTRQRPSKVGRGMRRM</sequence>
<evidence type="ECO:0000259" key="1">
    <source>
        <dbReference type="PROSITE" id="PS50943"/>
    </source>
</evidence>
<dbReference type="InterPro" id="IPR010982">
    <property type="entry name" value="Lambda_DNA-bd_dom_sf"/>
</dbReference>
<protein>
    <submittedName>
        <fullName evidence="2">Transcriptional regulator with XRE-family HTH domain</fullName>
    </submittedName>
</protein>
<dbReference type="EMBL" id="JAGILA010000003">
    <property type="protein sequence ID" value="MBP2236171.1"/>
    <property type="molecule type" value="Genomic_DNA"/>
</dbReference>
<evidence type="ECO:0000313" key="2">
    <source>
        <dbReference type="EMBL" id="MBP2236171.1"/>
    </source>
</evidence>
<comment type="caution">
    <text evidence="2">The sequence shown here is derived from an EMBL/GenBank/DDBJ whole genome shotgun (WGS) entry which is preliminary data.</text>
</comment>
<dbReference type="RefSeq" id="WP_234939433.1">
    <property type="nucleotide sequence ID" value="NZ_JAGILA010000003.1"/>
</dbReference>
<reference evidence="2 3" key="1">
    <citation type="submission" date="2021-03" db="EMBL/GenBank/DDBJ databases">
        <title>Genomic Encyclopedia of Type Strains, Phase IV (KMG-IV): sequencing the most valuable type-strain genomes for metagenomic binning, comparative biology and taxonomic classification.</title>
        <authorList>
            <person name="Goeker M."/>
        </authorList>
    </citation>
    <scope>NUCLEOTIDE SEQUENCE [LARGE SCALE GENOMIC DNA]</scope>
    <source>
        <strain evidence="2 3">DSM 13372</strain>
    </source>
</reference>
<dbReference type="Pfam" id="PF01381">
    <property type="entry name" value="HTH_3"/>
    <property type="match status" value="1"/>
</dbReference>
<dbReference type="CDD" id="cd00093">
    <property type="entry name" value="HTH_XRE"/>
    <property type="match status" value="1"/>
</dbReference>
<feature type="domain" description="HTH cro/C1-type" evidence="1">
    <location>
        <begin position="10"/>
        <end position="63"/>
    </location>
</feature>
<dbReference type="InterPro" id="IPR001387">
    <property type="entry name" value="Cro/C1-type_HTH"/>
</dbReference>